<sequence length="81" mass="9087">MKELAFLSKRGQVTLPRAVREALGLKPGDALLVRVEEGRVILEPALVLPIERYTEERLAEFAEAARVSPEDLEAFRKAWGI</sequence>
<gene>
    <name evidence="3" type="ORF">TthHB5018_09240</name>
</gene>
<dbReference type="RefSeq" id="WP_038069874.1">
    <property type="nucleotide sequence ID" value="NZ_AP024270.1"/>
</dbReference>
<organism evidence="3 4">
    <name type="scientific">Thermus thermophilus</name>
    <dbReference type="NCBI Taxonomy" id="274"/>
    <lineage>
        <taxon>Bacteria</taxon>
        <taxon>Thermotogati</taxon>
        <taxon>Deinococcota</taxon>
        <taxon>Deinococci</taxon>
        <taxon>Thermales</taxon>
        <taxon>Thermaceae</taxon>
        <taxon>Thermus</taxon>
    </lineage>
</organism>
<dbReference type="NCBIfam" id="TIGR01439">
    <property type="entry name" value="lp_hng_hel_AbrB"/>
    <property type="match status" value="1"/>
</dbReference>
<dbReference type="Proteomes" id="UP000596099">
    <property type="component" value="Chromosome"/>
</dbReference>
<evidence type="ECO:0000313" key="3">
    <source>
        <dbReference type="EMBL" id="BCP65990.1"/>
    </source>
</evidence>
<dbReference type="EMBL" id="AP024270">
    <property type="protein sequence ID" value="BCP65990.1"/>
    <property type="molecule type" value="Genomic_DNA"/>
</dbReference>
<evidence type="ECO:0000259" key="2">
    <source>
        <dbReference type="PROSITE" id="PS51740"/>
    </source>
</evidence>
<dbReference type="Gene3D" id="2.10.260.10">
    <property type="match status" value="1"/>
</dbReference>
<feature type="domain" description="SpoVT-AbrB" evidence="2">
    <location>
        <begin position="2"/>
        <end position="47"/>
    </location>
</feature>
<proteinExistence type="predicted"/>
<evidence type="ECO:0000256" key="1">
    <source>
        <dbReference type="PROSITE-ProRule" id="PRU01076"/>
    </source>
</evidence>
<dbReference type="InterPro" id="IPR007159">
    <property type="entry name" value="SpoVT-AbrB_dom"/>
</dbReference>
<dbReference type="PROSITE" id="PS51740">
    <property type="entry name" value="SPOVT_ABRB"/>
    <property type="match status" value="1"/>
</dbReference>
<dbReference type="SUPFAM" id="SSF89447">
    <property type="entry name" value="AbrB/MazE/MraZ-like"/>
    <property type="match status" value="1"/>
</dbReference>
<accession>A0A7R7TDK4</accession>
<dbReference type="AlphaFoldDB" id="A0A7R7TDK4"/>
<dbReference type="InterPro" id="IPR037914">
    <property type="entry name" value="SpoVT-AbrB_sf"/>
</dbReference>
<reference evidence="4" key="1">
    <citation type="submission" date="2021-01" db="EMBL/GenBank/DDBJ databases">
        <title>Complete Genome Sequence of Thermus thermophilus Strain HB5018, Isolated from Mine Onsen Hot Spring.</title>
        <authorList>
            <person name="Miyazaki K."/>
            <person name="Moriya T."/>
            <person name="Nemoto N."/>
            <person name="Oshima T."/>
            <person name="Yura K."/>
            <person name="Bessho Y."/>
        </authorList>
    </citation>
    <scope>NUCLEOTIDE SEQUENCE [LARGE SCALE GENOMIC DNA]</scope>
    <source>
        <strain evidence="4">HB5018</strain>
    </source>
</reference>
<protein>
    <recommendedName>
        <fullName evidence="2">SpoVT-AbrB domain-containing protein</fullName>
    </recommendedName>
</protein>
<keyword evidence="1" id="KW-0238">DNA-binding</keyword>
<dbReference type="SMART" id="SM00966">
    <property type="entry name" value="SpoVT_AbrB"/>
    <property type="match status" value="1"/>
</dbReference>
<evidence type="ECO:0000313" key="4">
    <source>
        <dbReference type="Proteomes" id="UP000596099"/>
    </source>
</evidence>
<dbReference type="Pfam" id="PF04014">
    <property type="entry name" value="MazE_antitoxin"/>
    <property type="match status" value="1"/>
</dbReference>
<name>A0A7R7TDK4_THETH</name>
<dbReference type="GO" id="GO:0003677">
    <property type="term" value="F:DNA binding"/>
    <property type="evidence" value="ECO:0007669"/>
    <property type="project" value="UniProtKB-UniRule"/>
</dbReference>